<feature type="region of interest" description="Disordered" evidence="1">
    <location>
        <begin position="155"/>
        <end position="262"/>
    </location>
</feature>
<dbReference type="AlphaFoldDB" id="A0A5E4MLD1"/>
<keyword evidence="2" id="KW-0176">Collagen</keyword>
<dbReference type="InterPro" id="IPR008160">
    <property type="entry name" value="Collagen"/>
</dbReference>
<reference evidence="2 3" key="1">
    <citation type="submission" date="2019-08" db="EMBL/GenBank/DDBJ databases">
        <authorList>
            <person name="Alioto T."/>
            <person name="Alioto T."/>
            <person name="Gomez Garrido J."/>
        </authorList>
    </citation>
    <scope>NUCLEOTIDE SEQUENCE [LARGE SCALE GENOMIC DNA]</scope>
</reference>
<keyword evidence="3" id="KW-1185">Reference proteome</keyword>
<dbReference type="GO" id="GO:0031012">
    <property type="term" value="C:extracellular matrix"/>
    <property type="evidence" value="ECO:0007669"/>
    <property type="project" value="TreeGrafter"/>
</dbReference>
<dbReference type="OrthoDB" id="10071882at2759"/>
<protein>
    <submittedName>
        <fullName evidence="2">Collagen triple helix repeat</fullName>
    </submittedName>
</protein>
<dbReference type="Proteomes" id="UP000325440">
    <property type="component" value="Unassembled WGS sequence"/>
</dbReference>
<feature type="compositionally biased region" description="Basic and acidic residues" evidence="1">
    <location>
        <begin position="167"/>
        <end position="179"/>
    </location>
</feature>
<proteinExistence type="predicted"/>
<dbReference type="PANTHER" id="PTHR24023:SF1082">
    <property type="entry name" value="COLLAGEN TRIPLE HELIX REPEAT"/>
    <property type="match status" value="1"/>
</dbReference>
<dbReference type="EMBL" id="CABPRJ010000619">
    <property type="protein sequence ID" value="VVC31183.1"/>
    <property type="molecule type" value="Genomic_DNA"/>
</dbReference>
<sequence>MILHNDDSALKIDGKDFIIEQEAFIDSSQEVITQLKSETQKLASIYNIPNYIDDGIQFPINDDMYNTLNFINFYNESDPVLKSITQKTNGLYFTIEDSSQNYSRSAYISDQNGIILHEYDNSPYRFSLYPYYYRLHDLEIKEELEKKIQNLEEKLNNVKKTPGPEGKIGKQGDKGEKGNDGPMGHPGPQGFNGTRGEPGFRGQDGLRGEKGNPGDRGNEGPRGHPGEQGPKGFNGTQGEPGFRGQDGPKGDQGIQGPKGEDGIDAEAANKLVSTVNQAKIDISNIQKTVAADKNAAENATKKAQNSELQVTKLHQKTEAAAQRAERSKNDAIQSQRNADTYRQQVQNMFCRIKPEDPVCPAHSVTRSKRAIENFYIPSMTNKASGPTLFISQVITFFSSLIGEDKYKIENTIQNLNQTAKIVDTVDVVKKFKKVLGETALTCGISRKSLNFDPIELHSSIIDKSFNDENHDKLLEFLCLAAEKSCSKCKQIDKFLAAFEKNMQKTLVSNEQHQKSFSNIEKNEQPRSFMTDITSLRNIGKIGQVVAGYLR</sequence>
<accession>A0A5E4MLD1</accession>
<evidence type="ECO:0000313" key="2">
    <source>
        <dbReference type="EMBL" id="VVC31183.1"/>
    </source>
</evidence>
<dbReference type="PANTHER" id="PTHR24023">
    <property type="entry name" value="COLLAGEN ALPHA"/>
    <property type="match status" value="1"/>
</dbReference>
<organism evidence="2 3">
    <name type="scientific">Cinara cedri</name>
    <dbReference type="NCBI Taxonomy" id="506608"/>
    <lineage>
        <taxon>Eukaryota</taxon>
        <taxon>Metazoa</taxon>
        <taxon>Ecdysozoa</taxon>
        <taxon>Arthropoda</taxon>
        <taxon>Hexapoda</taxon>
        <taxon>Insecta</taxon>
        <taxon>Pterygota</taxon>
        <taxon>Neoptera</taxon>
        <taxon>Paraneoptera</taxon>
        <taxon>Hemiptera</taxon>
        <taxon>Sternorrhyncha</taxon>
        <taxon>Aphidomorpha</taxon>
        <taxon>Aphidoidea</taxon>
        <taxon>Aphididae</taxon>
        <taxon>Lachninae</taxon>
        <taxon>Cinara</taxon>
    </lineage>
</organism>
<dbReference type="GO" id="GO:0005581">
    <property type="term" value="C:collagen trimer"/>
    <property type="evidence" value="ECO:0007669"/>
    <property type="project" value="UniProtKB-KW"/>
</dbReference>
<evidence type="ECO:0000256" key="1">
    <source>
        <dbReference type="SAM" id="MobiDB-lite"/>
    </source>
</evidence>
<gene>
    <name evidence="2" type="ORF">CINCED_3A024209</name>
</gene>
<dbReference type="Pfam" id="PF01391">
    <property type="entry name" value="Collagen"/>
    <property type="match status" value="1"/>
</dbReference>
<feature type="compositionally biased region" description="Basic and acidic residues" evidence="1">
    <location>
        <begin position="204"/>
        <end position="225"/>
    </location>
</feature>
<dbReference type="GO" id="GO:0005615">
    <property type="term" value="C:extracellular space"/>
    <property type="evidence" value="ECO:0007669"/>
    <property type="project" value="TreeGrafter"/>
</dbReference>
<evidence type="ECO:0000313" key="3">
    <source>
        <dbReference type="Proteomes" id="UP000325440"/>
    </source>
</evidence>
<name>A0A5E4MLD1_9HEMI</name>
<dbReference type="InterPro" id="IPR050149">
    <property type="entry name" value="Collagen_superfamily"/>
</dbReference>